<sequence length="85" mass="9248">MDEVHDRLPLRRAMGISLANVADRVPGAAAGRRPDESISAVVVEQERWEYPCNGRLGFFVCEGIDRAGTGKGSDGVGMKREEFGK</sequence>
<dbReference type="EMBL" id="JACGWK010000078">
    <property type="protein sequence ID" value="KAL0307678.1"/>
    <property type="molecule type" value="Genomic_DNA"/>
</dbReference>
<protein>
    <submittedName>
        <fullName evidence="1">Uncharacterized protein</fullName>
    </submittedName>
</protein>
<reference evidence="1" key="1">
    <citation type="submission" date="2020-06" db="EMBL/GenBank/DDBJ databases">
        <authorList>
            <person name="Li T."/>
            <person name="Hu X."/>
            <person name="Zhang T."/>
            <person name="Song X."/>
            <person name="Zhang H."/>
            <person name="Dai N."/>
            <person name="Sheng W."/>
            <person name="Hou X."/>
            <person name="Wei L."/>
        </authorList>
    </citation>
    <scope>NUCLEOTIDE SEQUENCE</scope>
    <source>
        <strain evidence="1">G01</strain>
        <tissue evidence="1">Leaf</tissue>
    </source>
</reference>
<evidence type="ECO:0000313" key="1">
    <source>
        <dbReference type="EMBL" id="KAL0307678.1"/>
    </source>
</evidence>
<reference evidence="1" key="2">
    <citation type="journal article" date="2024" name="Plant">
        <title>Genomic evolution and insights into agronomic trait innovations of Sesamum species.</title>
        <authorList>
            <person name="Miao H."/>
            <person name="Wang L."/>
            <person name="Qu L."/>
            <person name="Liu H."/>
            <person name="Sun Y."/>
            <person name="Le M."/>
            <person name="Wang Q."/>
            <person name="Wei S."/>
            <person name="Zheng Y."/>
            <person name="Lin W."/>
            <person name="Duan Y."/>
            <person name="Cao H."/>
            <person name="Xiong S."/>
            <person name="Wang X."/>
            <person name="Wei L."/>
            <person name="Li C."/>
            <person name="Ma Q."/>
            <person name="Ju M."/>
            <person name="Zhao R."/>
            <person name="Li G."/>
            <person name="Mu C."/>
            <person name="Tian Q."/>
            <person name="Mei H."/>
            <person name="Zhang T."/>
            <person name="Gao T."/>
            <person name="Zhang H."/>
        </authorList>
    </citation>
    <scope>NUCLEOTIDE SEQUENCE</scope>
    <source>
        <strain evidence="1">G01</strain>
    </source>
</reference>
<accession>A0AAW2KMF6</accession>
<dbReference type="AlphaFoldDB" id="A0AAW2KMF6"/>
<organism evidence="1">
    <name type="scientific">Sesamum angustifolium</name>
    <dbReference type="NCBI Taxonomy" id="2727405"/>
    <lineage>
        <taxon>Eukaryota</taxon>
        <taxon>Viridiplantae</taxon>
        <taxon>Streptophyta</taxon>
        <taxon>Embryophyta</taxon>
        <taxon>Tracheophyta</taxon>
        <taxon>Spermatophyta</taxon>
        <taxon>Magnoliopsida</taxon>
        <taxon>eudicotyledons</taxon>
        <taxon>Gunneridae</taxon>
        <taxon>Pentapetalae</taxon>
        <taxon>asterids</taxon>
        <taxon>lamiids</taxon>
        <taxon>Lamiales</taxon>
        <taxon>Pedaliaceae</taxon>
        <taxon>Sesamum</taxon>
    </lineage>
</organism>
<name>A0AAW2KMF6_9LAMI</name>
<proteinExistence type="predicted"/>
<comment type="caution">
    <text evidence="1">The sequence shown here is derived from an EMBL/GenBank/DDBJ whole genome shotgun (WGS) entry which is preliminary data.</text>
</comment>
<gene>
    <name evidence="1" type="ORF">Sangu_3015700</name>
</gene>